<name>A0A8E2DZU2_9PEZI</name>
<dbReference type="InterPro" id="IPR036396">
    <property type="entry name" value="Cyt_P450_sf"/>
</dbReference>
<dbReference type="GO" id="GO:0020037">
    <property type="term" value="F:heme binding"/>
    <property type="evidence" value="ECO:0007669"/>
    <property type="project" value="InterPro"/>
</dbReference>
<keyword evidence="6" id="KW-0349">Heme</keyword>
<dbReference type="PANTHER" id="PTHR46300:SF2">
    <property type="entry name" value="CYTOCHROME P450 MONOOXYGENASE ALNH-RELATED"/>
    <property type="match status" value="1"/>
</dbReference>
<comment type="cofactor">
    <cofactor evidence="6">
        <name>heme</name>
        <dbReference type="ChEBI" id="CHEBI:30413"/>
    </cofactor>
</comment>
<dbReference type="InterPro" id="IPR001128">
    <property type="entry name" value="Cyt_P450"/>
</dbReference>
<evidence type="ECO:0000256" key="4">
    <source>
        <dbReference type="ARBA" id="ARBA00023004"/>
    </source>
</evidence>
<dbReference type="GO" id="GO:0016705">
    <property type="term" value="F:oxidoreductase activity, acting on paired donors, with incorporation or reduction of molecular oxygen"/>
    <property type="evidence" value="ECO:0007669"/>
    <property type="project" value="InterPro"/>
</dbReference>
<dbReference type="GO" id="GO:0004497">
    <property type="term" value="F:monooxygenase activity"/>
    <property type="evidence" value="ECO:0007669"/>
    <property type="project" value="UniProtKB-KW"/>
</dbReference>
<dbReference type="EMBL" id="KV745433">
    <property type="protein sequence ID" value="OCK74678.1"/>
    <property type="molecule type" value="Genomic_DNA"/>
</dbReference>
<evidence type="ECO:0000256" key="5">
    <source>
        <dbReference type="ARBA" id="ARBA00023033"/>
    </source>
</evidence>
<dbReference type="Gene3D" id="1.10.630.10">
    <property type="entry name" value="Cytochrome P450"/>
    <property type="match status" value="1"/>
</dbReference>
<dbReference type="PANTHER" id="PTHR46300">
    <property type="entry name" value="P450, PUTATIVE (EUROFUNG)-RELATED-RELATED"/>
    <property type="match status" value="1"/>
</dbReference>
<keyword evidence="8" id="KW-1185">Reference proteome</keyword>
<gene>
    <name evidence="7" type="ORF">K432DRAFT_363296</name>
</gene>
<evidence type="ECO:0000256" key="3">
    <source>
        <dbReference type="ARBA" id="ARBA00023002"/>
    </source>
</evidence>
<feature type="binding site" description="axial binding residue" evidence="6">
    <location>
        <position position="443"/>
    </location>
    <ligand>
        <name>heme</name>
        <dbReference type="ChEBI" id="CHEBI:30413"/>
    </ligand>
    <ligandPart>
        <name>Fe</name>
        <dbReference type="ChEBI" id="CHEBI:18248"/>
    </ligandPart>
</feature>
<dbReference type="OrthoDB" id="1103324at2759"/>
<dbReference type="InterPro" id="IPR050364">
    <property type="entry name" value="Cytochrome_P450_fung"/>
</dbReference>
<evidence type="ECO:0000256" key="2">
    <source>
        <dbReference type="ARBA" id="ARBA00022723"/>
    </source>
</evidence>
<keyword evidence="2 6" id="KW-0479">Metal-binding</keyword>
<keyword evidence="4 6" id="KW-0408">Iron</keyword>
<keyword evidence="3" id="KW-0560">Oxidoreductase</keyword>
<sequence>MAYTKTLAVVAALALYGIYRLSQLGKRDPRMPKGPPTMPILGNMHQISTTGIYRQFKDWAKEYGGIFSLKFGSGNAIVLCDRKAIHELLDKKGLLYSERPITYVGNIVTGGDHMIISSNDMVFREKRKIATHNFAPRMLDAKHVHVQEAEATVLLNGMLQAPDDMFNHVRRYTASVASILTFGQRAPTYDSWWGHNVYEILEGLLEAMEPGANPPVDEYPILQYLPKRFFFWKRRAWAAREALDSSWTKGRAVVEARRAKGIKRDCIADTLLDEYEAKGWPMTQHAFNNLLGELVEAGADTTASQILTLMLAFAKHPHVVKKAQKEIDAVCGPGRPPTWADFKDLPYINCIVKEGLRWRPVATTALPHRNKEDDVYNGMLIPKNSTIFIPVWALHMDEKLYPEPDTFNPDRFLNHPKLANDYAGSPDWNQRDHYGYGAGRRLCPGIHFAERNQWRIAAKILWAFDILEPLDPVTGEIQPLDTNHYAPGLLMTPLPFKVRLVPRSPEHEATIKSELDAALEFLSPWE</sequence>
<dbReference type="AlphaFoldDB" id="A0A8E2DZU2"/>
<protein>
    <submittedName>
        <fullName evidence="7">Putative cytochrome P450 oxidoreductase</fullName>
    </submittedName>
</protein>
<evidence type="ECO:0000256" key="1">
    <source>
        <dbReference type="ARBA" id="ARBA00010617"/>
    </source>
</evidence>
<evidence type="ECO:0000313" key="8">
    <source>
        <dbReference type="Proteomes" id="UP000250266"/>
    </source>
</evidence>
<dbReference type="SUPFAM" id="SSF48264">
    <property type="entry name" value="Cytochrome P450"/>
    <property type="match status" value="1"/>
</dbReference>
<dbReference type="CDD" id="cd11065">
    <property type="entry name" value="CYP64-like"/>
    <property type="match status" value="1"/>
</dbReference>
<accession>A0A8E2DZU2</accession>
<comment type="similarity">
    <text evidence="1">Belongs to the cytochrome P450 family.</text>
</comment>
<dbReference type="GO" id="GO:0005506">
    <property type="term" value="F:iron ion binding"/>
    <property type="evidence" value="ECO:0007669"/>
    <property type="project" value="InterPro"/>
</dbReference>
<proteinExistence type="inferred from homology"/>
<keyword evidence="5" id="KW-0503">Monooxygenase</keyword>
<dbReference type="Proteomes" id="UP000250266">
    <property type="component" value="Unassembled WGS sequence"/>
</dbReference>
<dbReference type="InterPro" id="IPR002401">
    <property type="entry name" value="Cyt_P450_E_grp-I"/>
</dbReference>
<dbReference type="Pfam" id="PF00067">
    <property type="entry name" value="p450"/>
    <property type="match status" value="1"/>
</dbReference>
<organism evidence="7 8">
    <name type="scientific">Lepidopterella palustris CBS 459.81</name>
    <dbReference type="NCBI Taxonomy" id="1314670"/>
    <lineage>
        <taxon>Eukaryota</taxon>
        <taxon>Fungi</taxon>
        <taxon>Dikarya</taxon>
        <taxon>Ascomycota</taxon>
        <taxon>Pezizomycotina</taxon>
        <taxon>Dothideomycetes</taxon>
        <taxon>Pleosporomycetidae</taxon>
        <taxon>Mytilinidiales</taxon>
        <taxon>Argynnaceae</taxon>
        <taxon>Lepidopterella</taxon>
    </lineage>
</organism>
<dbReference type="PRINTS" id="PR00463">
    <property type="entry name" value="EP450I"/>
</dbReference>
<evidence type="ECO:0000313" key="7">
    <source>
        <dbReference type="EMBL" id="OCK74678.1"/>
    </source>
</evidence>
<evidence type="ECO:0000256" key="6">
    <source>
        <dbReference type="PIRSR" id="PIRSR602401-1"/>
    </source>
</evidence>
<reference evidence="7 8" key="1">
    <citation type="journal article" date="2016" name="Nat. Commun.">
        <title>Ectomycorrhizal ecology is imprinted in the genome of the dominant symbiotic fungus Cenococcum geophilum.</title>
        <authorList>
            <consortium name="DOE Joint Genome Institute"/>
            <person name="Peter M."/>
            <person name="Kohler A."/>
            <person name="Ohm R.A."/>
            <person name="Kuo A."/>
            <person name="Krutzmann J."/>
            <person name="Morin E."/>
            <person name="Arend M."/>
            <person name="Barry K.W."/>
            <person name="Binder M."/>
            <person name="Choi C."/>
            <person name="Clum A."/>
            <person name="Copeland A."/>
            <person name="Grisel N."/>
            <person name="Haridas S."/>
            <person name="Kipfer T."/>
            <person name="LaButti K."/>
            <person name="Lindquist E."/>
            <person name="Lipzen A."/>
            <person name="Maire R."/>
            <person name="Meier B."/>
            <person name="Mihaltcheva S."/>
            <person name="Molinier V."/>
            <person name="Murat C."/>
            <person name="Poggeler S."/>
            <person name="Quandt C.A."/>
            <person name="Sperisen C."/>
            <person name="Tritt A."/>
            <person name="Tisserant E."/>
            <person name="Crous P.W."/>
            <person name="Henrissat B."/>
            <person name="Nehls U."/>
            <person name="Egli S."/>
            <person name="Spatafora J.W."/>
            <person name="Grigoriev I.V."/>
            <person name="Martin F.M."/>
        </authorList>
    </citation>
    <scope>NUCLEOTIDE SEQUENCE [LARGE SCALE GENOMIC DNA]</scope>
    <source>
        <strain evidence="7 8">CBS 459.81</strain>
    </source>
</reference>